<evidence type="ECO:0000256" key="1">
    <source>
        <dbReference type="SAM" id="MobiDB-lite"/>
    </source>
</evidence>
<reference evidence="3" key="1">
    <citation type="submission" date="2017-04" db="EMBL/GenBank/DDBJ databases">
        <authorList>
            <person name="Song Y."/>
            <person name="Cho B.-K."/>
        </authorList>
    </citation>
    <scope>NUCLEOTIDE SEQUENCE [LARGE SCALE GENOMIC DNA]</scope>
    <source>
        <strain evidence="3">SL1</strain>
    </source>
</reference>
<keyword evidence="3" id="KW-1185">Reference proteome</keyword>
<dbReference type="EMBL" id="CP020953">
    <property type="protein sequence ID" value="AWI05782.1"/>
    <property type="molecule type" value="Genomic_DNA"/>
</dbReference>
<name>A0A2U8DUP1_9CLOT</name>
<dbReference type="OrthoDB" id="9912830at2"/>
<dbReference type="RefSeq" id="WP_032077055.1">
    <property type="nucleotide sequence ID" value="NZ_CP020953.1"/>
</dbReference>
<protein>
    <submittedName>
        <fullName evidence="2">Uncharacterized protein</fullName>
    </submittedName>
</protein>
<evidence type="ECO:0000313" key="2">
    <source>
        <dbReference type="EMBL" id="AWI05782.1"/>
    </source>
</evidence>
<proteinExistence type="predicted"/>
<accession>A0A2U8DUP1</accession>
<feature type="region of interest" description="Disordered" evidence="1">
    <location>
        <begin position="47"/>
        <end position="73"/>
    </location>
</feature>
<dbReference type="AlphaFoldDB" id="A0A2U8DUP1"/>
<dbReference type="Proteomes" id="UP000244910">
    <property type="component" value="Chromosome"/>
</dbReference>
<organism evidence="2 3">
    <name type="scientific">Clostridium drakei</name>
    <dbReference type="NCBI Taxonomy" id="332101"/>
    <lineage>
        <taxon>Bacteria</taxon>
        <taxon>Bacillati</taxon>
        <taxon>Bacillota</taxon>
        <taxon>Clostridia</taxon>
        <taxon>Eubacteriales</taxon>
        <taxon>Clostridiaceae</taxon>
        <taxon>Clostridium</taxon>
    </lineage>
</organism>
<sequence length="144" mass="16090">MSVKVDNISQIMRYNTLQNLSNINQGLFSNSSEVLFSRMLDNMIQDNNSSHVKNRSKKGKLKDSRDFNSTDSVEGLSLQPQQMARMMRISAEQSMISALSGNSMNSMYNGFLGLNGMMGGSNYTTLMFGYMLGRMSQNSHSTTK</sequence>
<gene>
    <name evidence="2" type="ORF">B9W14_15170</name>
</gene>
<dbReference type="KEGG" id="cdrk:B9W14_15170"/>
<evidence type="ECO:0000313" key="3">
    <source>
        <dbReference type="Proteomes" id="UP000244910"/>
    </source>
</evidence>